<dbReference type="Proteomes" id="UP000614721">
    <property type="component" value="Unassembled WGS sequence"/>
</dbReference>
<reference evidence="1 2" key="1">
    <citation type="submission" date="2020-11" db="EMBL/GenBank/DDBJ databases">
        <title>Enhanced detection system for hospital associated transmission using whole genome sequencing surveillance.</title>
        <authorList>
            <person name="Harrison L.H."/>
            <person name="Van Tyne D."/>
            <person name="Marsh J.W."/>
            <person name="Griffith M.P."/>
            <person name="Snyder D.J."/>
            <person name="Cooper V.S."/>
            <person name="Mustapha M."/>
        </authorList>
    </citation>
    <scope>NUCLEOTIDE SEQUENCE [LARGE SCALE GENOMIC DNA]</scope>
    <source>
        <strain evidence="1 2">PR00075</strain>
    </source>
</reference>
<protein>
    <submittedName>
        <fullName evidence="1">SIR2 family protein</fullName>
    </submittedName>
</protein>
<dbReference type="SUPFAM" id="SSF52540">
    <property type="entry name" value="P-loop containing nucleoside triphosphate hydrolases"/>
    <property type="match status" value="1"/>
</dbReference>
<evidence type="ECO:0000313" key="2">
    <source>
        <dbReference type="Proteomes" id="UP000614721"/>
    </source>
</evidence>
<dbReference type="EMBL" id="JADSJP010000037">
    <property type="protein sequence ID" value="MBG2880791.1"/>
    <property type="molecule type" value="Genomic_DNA"/>
</dbReference>
<dbReference type="Pfam" id="PF13289">
    <property type="entry name" value="SIR2_2"/>
    <property type="match status" value="1"/>
</dbReference>
<evidence type="ECO:0000313" key="1">
    <source>
        <dbReference type="EMBL" id="MBG2880791.1"/>
    </source>
</evidence>
<dbReference type="RefSeq" id="WP_196568640.1">
    <property type="nucleotide sequence ID" value="NZ_JADRYY010000038.1"/>
</dbReference>
<organism evidence="1 2">
    <name type="scientific">Proteus alimentorum</name>
    <dbReference type="NCBI Taxonomy" id="1973495"/>
    <lineage>
        <taxon>Bacteria</taxon>
        <taxon>Pseudomonadati</taxon>
        <taxon>Pseudomonadota</taxon>
        <taxon>Gammaproteobacteria</taxon>
        <taxon>Enterobacterales</taxon>
        <taxon>Morganellaceae</taxon>
        <taxon>Proteus</taxon>
    </lineage>
</organism>
<gene>
    <name evidence="1" type="ORF">I4902_16165</name>
</gene>
<dbReference type="Gene3D" id="3.40.50.300">
    <property type="entry name" value="P-loop containing nucleotide triphosphate hydrolases"/>
    <property type="match status" value="1"/>
</dbReference>
<dbReference type="InterPro" id="IPR027417">
    <property type="entry name" value="P-loop_NTPase"/>
</dbReference>
<comment type="caution">
    <text evidence="1">The sequence shown here is derived from an EMBL/GenBank/DDBJ whole genome shotgun (WGS) entry which is preliminary data.</text>
</comment>
<sequence>MTINDTEKFKSAAIQDAWKYICQLRVQLQKNKASLVLGAGISWNLNLPLWGQLIDHIKNAIQDKAPEVNTVDESPGKAALVLFEMFYSYKKKEIKLQDQYTSDVLLEKKILADWREIIHQALYHKTSNDKRRSVINEHPYFSEMIEFIKNSELTVNYNFDDYIEYGLSCEDLNPTRHERPYQTVWSHHSQFTKDKCVIYHPNGFLPLDKKKFQSEELIFSDGAFADQLLDGISGNLSTLLHVLTKKTSVLIGHSLTDSTLLHLLRKASSISPGNYNYFIKYIENAEELDPKSKAAIFEANFNNYNLITLFFNNSEIKYFLKAITMSEDDFLRTADILGLPTKYNYYLVGAIGVGKSTVISQFGNLITLDEWFDDRPSDMALSPEFLSSTKTITIDSWTNEQFGKKNNYLHNKKVGVYLIDRSPLDPLSFVVNISKKERARLMLKEGIRPGKSKMTIESGEIIHLVGDSDELWSRLITKRKESDWPQQKIKDLQQKSLEIYNPLNPKIIYSTKRKEVDVIRDVAKIIFSRSYEPSDLDTHMKNIAEDTTI</sequence>
<keyword evidence="2" id="KW-1185">Reference proteome</keyword>
<name>A0ABS0IXM8_9GAMM</name>
<proteinExistence type="predicted"/>
<accession>A0ABS0IXM8</accession>